<gene>
    <name evidence="1" type="ORF">KDK_70540</name>
</gene>
<sequence>MVLPDALLIVDKFGDIHRKENWLASDKTGDVLATIAAPDDSGFSPNLTYNGLPVLSAVAGDVYVFKQNLWHEIGVYGLDVVTPAVYPDNSLAIAGYAGTGFCRVSLDGKTQWTTQIKRADKLPTINNEHIAAIGSADGFSAFFRSDGEQIGEYKQWATFAEYIDGGWIALSKQRLARLTKDGREIWGCDIHRSGNLTFVEQPIVDRDGFIFVRNQEGYQCYAPQGHITFEVKLPAIPQGLMSIIAPHTMAYVIENELFIGYN</sequence>
<dbReference type="SUPFAM" id="SSF50998">
    <property type="entry name" value="Quinoprotein alcohol dehydrogenase-like"/>
    <property type="match status" value="1"/>
</dbReference>
<dbReference type="EMBL" id="BIFS01000002">
    <property type="protein sequence ID" value="GCE23254.1"/>
    <property type="molecule type" value="Genomic_DNA"/>
</dbReference>
<proteinExistence type="predicted"/>
<keyword evidence="2" id="KW-1185">Reference proteome</keyword>
<evidence type="ECO:0000313" key="2">
    <source>
        <dbReference type="Proteomes" id="UP000287188"/>
    </source>
</evidence>
<comment type="caution">
    <text evidence="1">The sequence shown here is derived from an EMBL/GenBank/DDBJ whole genome shotgun (WGS) entry which is preliminary data.</text>
</comment>
<dbReference type="InterPro" id="IPR015943">
    <property type="entry name" value="WD40/YVTN_repeat-like_dom_sf"/>
</dbReference>
<reference evidence="2" key="1">
    <citation type="submission" date="2018-12" db="EMBL/GenBank/DDBJ databases">
        <title>Tengunoibacter tsumagoiensis gen. nov., sp. nov., Dictyobacter kobayashii sp. nov., D. alpinus sp. nov., and D. joshuensis sp. nov. and description of Dictyobacteraceae fam. nov. within the order Ktedonobacterales isolated from Tengu-no-mugimeshi.</title>
        <authorList>
            <person name="Wang C.M."/>
            <person name="Zheng Y."/>
            <person name="Sakai Y."/>
            <person name="Toyoda A."/>
            <person name="Minakuchi Y."/>
            <person name="Abe K."/>
            <person name="Yokota A."/>
            <person name="Yabe S."/>
        </authorList>
    </citation>
    <scope>NUCLEOTIDE SEQUENCE [LARGE SCALE GENOMIC DNA]</scope>
    <source>
        <strain evidence="2">Uno11</strain>
    </source>
</reference>
<accession>A0A402AW04</accession>
<dbReference type="AlphaFoldDB" id="A0A402AW04"/>
<name>A0A402AW04_9CHLR</name>
<evidence type="ECO:0000313" key="1">
    <source>
        <dbReference type="EMBL" id="GCE23254.1"/>
    </source>
</evidence>
<organism evidence="1 2">
    <name type="scientific">Dictyobacter kobayashii</name>
    <dbReference type="NCBI Taxonomy" id="2014872"/>
    <lineage>
        <taxon>Bacteria</taxon>
        <taxon>Bacillati</taxon>
        <taxon>Chloroflexota</taxon>
        <taxon>Ktedonobacteria</taxon>
        <taxon>Ktedonobacterales</taxon>
        <taxon>Dictyobacteraceae</taxon>
        <taxon>Dictyobacter</taxon>
    </lineage>
</organism>
<dbReference type="Gene3D" id="2.130.10.10">
    <property type="entry name" value="YVTN repeat-like/Quinoprotein amine dehydrogenase"/>
    <property type="match status" value="1"/>
</dbReference>
<protein>
    <submittedName>
        <fullName evidence="1">Uncharacterized protein</fullName>
    </submittedName>
</protein>
<dbReference type="InterPro" id="IPR011047">
    <property type="entry name" value="Quinoprotein_ADH-like_sf"/>
</dbReference>
<dbReference type="Proteomes" id="UP000287188">
    <property type="component" value="Unassembled WGS sequence"/>
</dbReference>